<name>A0A2S1KRH2_9LACO</name>
<accession>A0A2S1KRH2</accession>
<sequence>MWEVYWHTPYGTVEYVDADTDYDRLAGKYHGKMFEIVEA</sequence>
<protein>
    <submittedName>
        <fullName evidence="1">Uncharacterized protein</fullName>
    </submittedName>
</protein>
<dbReference type="AlphaFoldDB" id="A0A2S1KRH2"/>
<dbReference type="Proteomes" id="UP000244870">
    <property type="component" value="Chromosome"/>
</dbReference>
<dbReference type="EMBL" id="CP020928">
    <property type="protein sequence ID" value="AWF95611.1"/>
    <property type="molecule type" value="Genomic_DNA"/>
</dbReference>
<proteinExistence type="predicted"/>
<reference evidence="1 2" key="1">
    <citation type="submission" date="2017-04" db="EMBL/GenBank/DDBJ databases">
        <title>Weissella cibaria strain m2 complete genome.</title>
        <authorList>
            <person name="Pan Q."/>
            <person name="Tan M."/>
            <person name="Yao F."/>
            <person name="Su S."/>
        </authorList>
    </citation>
    <scope>NUCLEOTIDE SEQUENCE [LARGE SCALE GENOMIC DNA]</scope>
    <source>
        <strain evidence="1 2">M2</strain>
    </source>
</reference>
<gene>
    <name evidence="1" type="ORF">B6254_1206</name>
</gene>
<organism evidence="1 2">
    <name type="scientific">Weissella cibaria</name>
    <dbReference type="NCBI Taxonomy" id="137591"/>
    <lineage>
        <taxon>Bacteria</taxon>
        <taxon>Bacillati</taxon>
        <taxon>Bacillota</taxon>
        <taxon>Bacilli</taxon>
        <taxon>Lactobacillales</taxon>
        <taxon>Lactobacillaceae</taxon>
        <taxon>Weissella</taxon>
    </lineage>
</organism>
<evidence type="ECO:0000313" key="1">
    <source>
        <dbReference type="EMBL" id="AWF95611.1"/>
    </source>
</evidence>
<evidence type="ECO:0000313" key="2">
    <source>
        <dbReference type="Proteomes" id="UP000244870"/>
    </source>
</evidence>